<keyword evidence="2" id="KW-0812">Transmembrane</keyword>
<feature type="transmembrane region" description="Helical" evidence="2">
    <location>
        <begin position="227"/>
        <end position="246"/>
    </location>
</feature>
<name>A0A367YZ27_9ACTN</name>
<feature type="transmembrane region" description="Helical" evidence="2">
    <location>
        <begin position="126"/>
        <end position="146"/>
    </location>
</feature>
<protein>
    <recommendedName>
        <fullName evidence="5">Bax inhibitor-1/YccA family protein</fullName>
    </recommendedName>
</protein>
<feature type="transmembrane region" description="Helical" evidence="2">
    <location>
        <begin position="266"/>
        <end position="289"/>
    </location>
</feature>
<evidence type="ECO:0000256" key="1">
    <source>
        <dbReference type="SAM" id="MobiDB-lite"/>
    </source>
</evidence>
<organism evidence="3 4">
    <name type="scientific">Desertihabitans brevis</name>
    <dbReference type="NCBI Taxonomy" id="2268447"/>
    <lineage>
        <taxon>Bacteria</taxon>
        <taxon>Bacillati</taxon>
        <taxon>Actinomycetota</taxon>
        <taxon>Actinomycetes</taxon>
        <taxon>Propionibacteriales</taxon>
        <taxon>Propionibacteriaceae</taxon>
        <taxon>Desertihabitans</taxon>
    </lineage>
</organism>
<feature type="transmembrane region" description="Helical" evidence="2">
    <location>
        <begin position="186"/>
        <end position="207"/>
    </location>
</feature>
<dbReference type="PIRSF" id="PIRSF009160">
    <property type="entry name" value="UCP009160"/>
    <property type="match status" value="1"/>
</dbReference>
<feature type="region of interest" description="Disordered" evidence="1">
    <location>
        <begin position="1"/>
        <end position="60"/>
    </location>
</feature>
<dbReference type="PANTHER" id="PTHR41282">
    <property type="entry name" value="CONSERVED TRANSMEMBRANE PROTEIN-RELATED"/>
    <property type="match status" value="1"/>
</dbReference>
<dbReference type="Pfam" id="PF12811">
    <property type="entry name" value="BaxI_1"/>
    <property type="match status" value="1"/>
</dbReference>
<proteinExistence type="predicted"/>
<gene>
    <name evidence="3" type="ORF">DT076_04995</name>
</gene>
<reference evidence="3 4" key="1">
    <citation type="submission" date="2018-07" db="EMBL/GenBank/DDBJ databases">
        <title>Desertimonas flava gen. nov. sp. nov.</title>
        <authorList>
            <person name="Liu S."/>
        </authorList>
    </citation>
    <scope>NUCLEOTIDE SEQUENCE [LARGE SCALE GENOMIC DNA]</scope>
    <source>
        <strain evidence="3 4">16Sb5-5</strain>
    </source>
</reference>
<dbReference type="EMBL" id="QOUI01000002">
    <property type="protein sequence ID" value="RCK70759.1"/>
    <property type="molecule type" value="Genomic_DNA"/>
</dbReference>
<sequence length="291" mass="30798">MLRTSNPILTKDEAFAPRAPQGQGQWGAYPQQAPGFGMQDPRRANPYQQGPVGAPTSSKGRMTMEDVLTKTLVVMGLMILVAAATWASIITGLLPIQAALPLMVVSGLGTVVLSLVVGFRSKVGPVAALLLGVLEGVFVGMISMVFEQSYPGIVVQAVFATLVVAAVMLVAYRFKVIRVTPVFTKVLIIATVSFGLAMLLNFALAIFGVNGGSGLGFRAGVDGPVSMLAIGVSILGVVLASLNLILDFDLVERGVRNGAPASQSWLAAFGLTVTMVWLYIEILRIISYFRR</sequence>
<comment type="caution">
    <text evidence="3">The sequence shown here is derived from an EMBL/GenBank/DDBJ whole genome shotgun (WGS) entry which is preliminary data.</text>
</comment>
<dbReference type="InterPro" id="IPR010539">
    <property type="entry name" value="BaxI_1-like"/>
</dbReference>
<feature type="transmembrane region" description="Helical" evidence="2">
    <location>
        <begin position="96"/>
        <end position="119"/>
    </location>
</feature>
<dbReference type="AlphaFoldDB" id="A0A367YZ27"/>
<keyword evidence="2" id="KW-0472">Membrane</keyword>
<feature type="transmembrane region" description="Helical" evidence="2">
    <location>
        <begin position="67"/>
        <end position="90"/>
    </location>
</feature>
<evidence type="ECO:0008006" key="5">
    <source>
        <dbReference type="Google" id="ProtNLM"/>
    </source>
</evidence>
<dbReference type="Proteomes" id="UP000252770">
    <property type="component" value="Unassembled WGS sequence"/>
</dbReference>
<dbReference type="RefSeq" id="WP_114125529.1">
    <property type="nucleotide sequence ID" value="NZ_QOUI01000002.1"/>
</dbReference>
<dbReference type="PANTHER" id="PTHR41282:SF1">
    <property type="entry name" value="CONSERVED TRANSMEMBRANE PROTEIN-RELATED"/>
    <property type="match status" value="1"/>
</dbReference>
<keyword evidence="2" id="KW-1133">Transmembrane helix</keyword>
<feature type="transmembrane region" description="Helical" evidence="2">
    <location>
        <begin position="152"/>
        <end position="174"/>
    </location>
</feature>
<evidence type="ECO:0000256" key="2">
    <source>
        <dbReference type="SAM" id="Phobius"/>
    </source>
</evidence>
<accession>A0A367YZ27</accession>
<keyword evidence="4" id="KW-1185">Reference proteome</keyword>
<evidence type="ECO:0000313" key="4">
    <source>
        <dbReference type="Proteomes" id="UP000252770"/>
    </source>
</evidence>
<evidence type="ECO:0000313" key="3">
    <source>
        <dbReference type="EMBL" id="RCK70759.1"/>
    </source>
</evidence>